<reference evidence="5 6" key="1">
    <citation type="submission" date="2019-04" db="EMBL/GenBank/DDBJ databases">
        <authorList>
            <person name="Van Vliet M D."/>
        </authorList>
    </citation>
    <scope>NUCLEOTIDE SEQUENCE [LARGE SCALE GENOMIC DNA]</scope>
    <source>
        <strain evidence="5 6">F21</strain>
    </source>
</reference>
<accession>A0A6C2US24</accession>
<dbReference type="Proteomes" id="UP000346198">
    <property type="component" value="Unassembled WGS sequence"/>
</dbReference>
<keyword evidence="6" id="KW-1185">Reference proteome</keyword>
<evidence type="ECO:0000256" key="1">
    <source>
        <dbReference type="SAM" id="MobiDB-lite"/>
    </source>
</evidence>
<feature type="compositionally biased region" description="Polar residues" evidence="1">
    <location>
        <begin position="631"/>
        <end position="640"/>
    </location>
</feature>
<feature type="domain" description="Lcl C-terminal" evidence="3">
    <location>
        <begin position="837"/>
        <end position="943"/>
    </location>
</feature>
<dbReference type="AlphaFoldDB" id="A0A6C2US24"/>
<feature type="chain" id="PRO_5025655142" evidence="2">
    <location>
        <begin position="23"/>
        <end position="1118"/>
    </location>
</feature>
<dbReference type="Pfam" id="PF07603">
    <property type="entry name" value="Lcl_C"/>
    <property type="match status" value="4"/>
</dbReference>
<dbReference type="EMBL" id="CAAHFH010000002">
    <property type="protein sequence ID" value="VGO22027.1"/>
    <property type="molecule type" value="Genomic_DNA"/>
</dbReference>
<gene>
    <name evidence="5" type="ORF">SCARR_04108</name>
</gene>
<dbReference type="PANTHER" id="PTHR35812">
    <property type="entry name" value="LIPOPROTEIN"/>
    <property type="match status" value="1"/>
</dbReference>
<evidence type="ECO:0000313" key="6">
    <source>
        <dbReference type="Proteomes" id="UP000346198"/>
    </source>
</evidence>
<name>A0A6C2US24_9BACT</name>
<feature type="domain" description="Lcl C-terminal" evidence="3">
    <location>
        <begin position="665"/>
        <end position="780"/>
    </location>
</feature>
<organism evidence="5 6">
    <name type="scientific">Pontiella sulfatireligans</name>
    <dbReference type="NCBI Taxonomy" id="2750658"/>
    <lineage>
        <taxon>Bacteria</taxon>
        <taxon>Pseudomonadati</taxon>
        <taxon>Kiritimatiellota</taxon>
        <taxon>Kiritimatiellia</taxon>
        <taxon>Kiritimatiellales</taxon>
        <taxon>Pontiellaceae</taxon>
        <taxon>Pontiella</taxon>
    </lineage>
</organism>
<dbReference type="Pfam" id="PF18998">
    <property type="entry name" value="Flg_new_2"/>
    <property type="match status" value="1"/>
</dbReference>
<proteinExistence type="predicted"/>
<feature type="domain" description="Bacterial repeat" evidence="4">
    <location>
        <begin position="306"/>
        <end position="368"/>
    </location>
</feature>
<dbReference type="InterPro" id="IPR011460">
    <property type="entry name" value="Lcl_C"/>
</dbReference>
<dbReference type="InterPro" id="IPR044060">
    <property type="entry name" value="Bacterial_rp_domain"/>
</dbReference>
<feature type="signal peptide" evidence="2">
    <location>
        <begin position="1"/>
        <end position="22"/>
    </location>
</feature>
<dbReference type="PANTHER" id="PTHR35812:SF1">
    <property type="entry name" value="LIPOPROTEIN"/>
    <property type="match status" value="1"/>
</dbReference>
<feature type="domain" description="Lcl C-terminal" evidence="3">
    <location>
        <begin position="508"/>
        <end position="618"/>
    </location>
</feature>
<dbReference type="RefSeq" id="WP_136063446.1">
    <property type="nucleotide sequence ID" value="NZ_CAAHFH010000002.1"/>
</dbReference>
<keyword evidence="2" id="KW-0732">Signal</keyword>
<evidence type="ECO:0000259" key="3">
    <source>
        <dbReference type="Pfam" id="PF07603"/>
    </source>
</evidence>
<evidence type="ECO:0000259" key="4">
    <source>
        <dbReference type="Pfam" id="PF18998"/>
    </source>
</evidence>
<protein>
    <submittedName>
        <fullName evidence="5">Uncharacterized protein</fullName>
    </submittedName>
</protein>
<feature type="domain" description="Lcl C-terminal" evidence="3">
    <location>
        <begin position="993"/>
        <end position="1115"/>
    </location>
</feature>
<evidence type="ECO:0000256" key="2">
    <source>
        <dbReference type="SAM" id="SignalP"/>
    </source>
</evidence>
<dbReference type="PROSITE" id="PS51257">
    <property type="entry name" value="PROKAR_LIPOPROTEIN"/>
    <property type="match status" value="1"/>
</dbReference>
<evidence type="ECO:0000313" key="5">
    <source>
        <dbReference type="EMBL" id="VGO22027.1"/>
    </source>
</evidence>
<sequence>MKTKTHILAALLLAAMGCAVQAADTTLLSDDFNDGTLDPAKWTIIKATGSGSGFDESSAGNSLTESGGSMNITQAASDAGGAYKTALLSVNDLGQIVVERRTKVHYAATNVTMAEGLVTEAGGGLLSWGYFNYSSGSLYGFGGRYDTRVAGVWDAWFDETITYDPTTGQGSYSLNGEAPVAITGAVMPAGTTNVYLRGGAYGWNTSHTKQFDSFQVSQAGLASNEVILAVQSDQGAPVPALGNSVHIIGSSVTCSVANVVAADTQHLCTGWTGIGSVPASGTATSVVFTITEESSITWNWQTEYWLEAETNGQGQVDGGNTWFAEGSTATLVATPDAGWYFAGWSGDATGIGDAAVTMDSPKSVMAEFILQTGITNITVQQIEGSRNVQVSYNLAGTNQMIVGLAIYKNGTNINASSFSGDIGMIDVGTNKVITWNAAADWNLNAADLTFVLESEDGLPLYRPYEPGLWAIPKTHITTDYYSTTDGEDGDVQAGMEWPSPRFTDNGDGTVTDNMTGLQWGKTASYTSWYSSMSACENLSLGGHDDWRLPNVRELRSIFSDFSRQSPVVEPGMFSISSSTYFWTSTRWEYSMGYGYAISSGFGYTVPRSLGTTYGYLPVRSSSTGPVEIPKTGQSSSWDASRTTEDGDLQLGQAWPTPRFTDHGDGTATDNLTGLMWHTAYIGRYSWASALTTCNNLTTGGHGDWRLPNINELETLVDYGEKYPAPTLPAGHPFTGFPIGTTTYTWSSSTPSGTGYGYVINFYDGHIDAVSKGTGYYVMACRGGTEYLQDFGYPASAVAALTQTGQTNSYHVADDGDLQTGTEEPTPRWTENPSLLQVTDNQTGLTWLKMPPTQTKYSWFSAMSYAESYSYGGYSDWRMPNIRELESLVAYGQTVPALPDGHLFQNITNEYYWSSTTFFPDSNRAHALYMGYGRRTSINKSDAGAALMILVRGSSGVVPKTGQTYSFVTGDDGYYAGGNWGAAVADRFADHGNGLVSDKLTGLAWFKDPSIVAPDKMHWADALDTCGAINYAGFNDWRMPNQKELESLIDWGRWNAALPPGHPFENIHASYGIGDYYWSSTTYAHSTDRAQAIEFATGDLKQPIKTNADSYVWPVRGGN</sequence>
<feature type="region of interest" description="Disordered" evidence="1">
    <location>
        <begin position="624"/>
        <end position="663"/>
    </location>
</feature>